<feature type="coiled-coil region" evidence="3">
    <location>
        <begin position="122"/>
        <end position="180"/>
    </location>
</feature>
<evidence type="ECO:0000259" key="5">
    <source>
        <dbReference type="Pfam" id="PF25917"/>
    </source>
</evidence>
<dbReference type="Pfam" id="PF25917">
    <property type="entry name" value="BSH_RND"/>
    <property type="match status" value="1"/>
</dbReference>
<dbReference type="Pfam" id="PF25876">
    <property type="entry name" value="HH_MFP_RND"/>
    <property type="match status" value="1"/>
</dbReference>
<feature type="domain" description="Multidrug resistance protein MdtA-like C-terminal permuted SH3" evidence="7">
    <location>
        <begin position="324"/>
        <end position="382"/>
    </location>
</feature>
<dbReference type="InterPro" id="IPR058624">
    <property type="entry name" value="MdtA-like_HH"/>
</dbReference>
<evidence type="ECO:0000259" key="6">
    <source>
        <dbReference type="Pfam" id="PF25944"/>
    </source>
</evidence>
<keyword evidence="3" id="KW-0175">Coiled coil</keyword>
<organism evidence="8 9">
    <name type="scientific">Pedobacter lusitanus</name>
    <dbReference type="NCBI Taxonomy" id="1503925"/>
    <lineage>
        <taxon>Bacteria</taxon>
        <taxon>Pseudomonadati</taxon>
        <taxon>Bacteroidota</taxon>
        <taxon>Sphingobacteriia</taxon>
        <taxon>Sphingobacteriales</taxon>
        <taxon>Sphingobacteriaceae</taxon>
        <taxon>Pedobacter</taxon>
    </lineage>
</organism>
<feature type="domain" description="Multidrug resistance protein MdtA-like alpha-helical hairpin" evidence="4">
    <location>
        <begin position="121"/>
        <end position="191"/>
    </location>
</feature>
<dbReference type="GO" id="GO:0030313">
    <property type="term" value="C:cell envelope"/>
    <property type="evidence" value="ECO:0007669"/>
    <property type="project" value="UniProtKB-SubCell"/>
</dbReference>
<evidence type="ECO:0000313" key="9">
    <source>
        <dbReference type="Proteomes" id="UP000032049"/>
    </source>
</evidence>
<dbReference type="AlphaFoldDB" id="A0A0D0GPN9"/>
<dbReference type="Gene3D" id="2.40.30.170">
    <property type="match status" value="1"/>
</dbReference>
<dbReference type="EMBL" id="JXRA01000061">
    <property type="protein sequence ID" value="KIO76476.1"/>
    <property type="molecule type" value="Genomic_DNA"/>
</dbReference>
<dbReference type="InterPro" id="IPR058625">
    <property type="entry name" value="MdtA-like_BSH"/>
</dbReference>
<sequence>MDSANYANPIRLMKVENKSLLLRRPGFLFGSALLFTVLFGCHSANENTEAQAAPPTIPVITLTQSAATTTKDYTSTLEGKVNVEIRPQVDGYLDKVFIDEGAFVQAGQSLFKINDQPYQQQLNNALATMHAAEAALSNAQLEVDKVVPLVKSNVVSPIQLKTVQAAHNVAKANLEQAKAAVGSAKINLAFTNIKAPVSGFIGRIPRRLGSLVGKSDQQPLTTLSDVHEIYAYFSIGESDFINFKAQYPGKTLTEKIKQMPPVSLILPDYTTYPHKGHISMVDGQFDKNTGSIMLRATFPNADGLLRAGNTGKIRIDQLHESSLMVPQASTMELQNKVFVYKLADSNKINRVMIDIAGKSGTDYIIKDGLKAGDKIVFTGLDRLQEGMVINPGSASAPAKVEKK</sequence>
<dbReference type="NCBIfam" id="TIGR01730">
    <property type="entry name" value="RND_mfp"/>
    <property type="match status" value="1"/>
</dbReference>
<evidence type="ECO:0000256" key="1">
    <source>
        <dbReference type="ARBA" id="ARBA00004196"/>
    </source>
</evidence>
<name>A0A0D0GPN9_9SPHI</name>
<evidence type="ECO:0000256" key="2">
    <source>
        <dbReference type="ARBA" id="ARBA00009477"/>
    </source>
</evidence>
<dbReference type="InterPro" id="IPR006143">
    <property type="entry name" value="RND_pump_MFP"/>
</dbReference>
<dbReference type="Proteomes" id="UP000032049">
    <property type="component" value="Unassembled WGS sequence"/>
</dbReference>
<dbReference type="Pfam" id="PF25967">
    <property type="entry name" value="RND-MFP_C"/>
    <property type="match status" value="1"/>
</dbReference>
<dbReference type="GO" id="GO:0046677">
    <property type="term" value="P:response to antibiotic"/>
    <property type="evidence" value="ECO:0007669"/>
    <property type="project" value="TreeGrafter"/>
</dbReference>
<comment type="similarity">
    <text evidence="2">Belongs to the membrane fusion protein (MFP) (TC 8.A.1) family.</text>
</comment>
<comment type="caution">
    <text evidence="8">The sequence shown here is derived from an EMBL/GenBank/DDBJ whole genome shotgun (WGS) entry which is preliminary data.</text>
</comment>
<dbReference type="InterPro" id="IPR058627">
    <property type="entry name" value="MdtA-like_C"/>
</dbReference>
<dbReference type="STRING" id="1503925.TH53_14660"/>
<proteinExistence type="inferred from homology"/>
<feature type="domain" description="Multidrug resistance protein MdtA-like barrel-sandwich hybrid" evidence="5">
    <location>
        <begin position="83"/>
        <end position="222"/>
    </location>
</feature>
<evidence type="ECO:0000259" key="7">
    <source>
        <dbReference type="Pfam" id="PF25967"/>
    </source>
</evidence>
<accession>A0A0D0GPN9</accession>
<evidence type="ECO:0000259" key="4">
    <source>
        <dbReference type="Pfam" id="PF25876"/>
    </source>
</evidence>
<evidence type="ECO:0000313" key="8">
    <source>
        <dbReference type="EMBL" id="KIO76476.1"/>
    </source>
</evidence>
<dbReference type="GO" id="GO:0005886">
    <property type="term" value="C:plasma membrane"/>
    <property type="evidence" value="ECO:0007669"/>
    <property type="project" value="TreeGrafter"/>
</dbReference>
<protein>
    <submittedName>
        <fullName evidence="8">RND transporter</fullName>
    </submittedName>
</protein>
<dbReference type="InterPro" id="IPR058626">
    <property type="entry name" value="MdtA-like_b-barrel"/>
</dbReference>
<dbReference type="Gene3D" id="1.10.287.470">
    <property type="entry name" value="Helix hairpin bin"/>
    <property type="match status" value="1"/>
</dbReference>
<dbReference type="SUPFAM" id="SSF111369">
    <property type="entry name" value="HlyD-like secretion proteins"/>
    <property type="match status" value="1"/>
</dbReference>
<dbReference type="PANTHER" id="PTHR30158">
    <property type="entry name" value="ACRA/E-RELATED COMPONENT OF DRUG EFFLUX TRANSPORTER"/>
    <property type="match status" value="1"/>
</dbReference>
<dbReference type="Gene3D" id="2.40.50.100">
    <property type="match status" value="1"/>
</dbReference>
<feature type="domain" description="Multidrug resistance protein MdtA-like beta-barrel" evidence="6">
    <location>
        <begin position="229"/>
        <end position="316"/>
    </location>
</feature>
<reference evidence="8 9" key="1">
    <citation type="submission" date="2015-01" db="EMBL/GenBank/DDBJ databases">
        <title>Draft genome sequence of Pedobacter sp. NL19 isolated from sludge of an effluent treatment pond in an abandoned uranium mine.</title>
        <authorList>
            <person name="Santos T."/>
            <person name="Caetano T."/>
            <person name="Covas C."/>
            <person name="Cruz A."/>
            <person name="Mendo S."/>
        </authorList>
    </citation>
    <scope>NUCLEOTIDE SEQUENCE [LARGE SCALE GENOMIC DNA]</scope>
    <source>
        <strain evidence="8 9">NL19</strain>
    </source>
</reference>
<dbReference type="GO" id="GO:0022857">
    <property type="term" value="F:transmembrane transporter activity"/>
    <property type="evidence" value="ECO:0007669"/>
    <property type="project" value="InterPro"/>
</dbReference>
<dbReference type="PANTHER" id="PTHR30158:SF23">
    <property type="entry name" value="MULTIDRUG RESISTANCE PROTEIN MEXA"/>
    <property type="match status" value="1"/>
</dbReference>
<keyword evidence="9" id="KW-1185">Reference proteome</keyword>
<dbReference type="OrthoDB" id="9801814at2"/>
<evidence type="ECO:0000256" key="3">
    <source>
        <dbReference type="SAM" id="Coils"/>
    </source>
</evidence>
<gene>
    <name evidence="8" type="ORF">TH53_14660</name>
</gene>
<dbReference type="Pfam" id="PF25944">
    <property type="entry name" value="Beta-barrel_RND"/>
    <property type="match status" value="1"/>
</dbReference>
<dbReference type="Gene3D" id="2.40.420.20">
    <property type="match status" value="1"/>
</dbReference>
<comment type="subcellular location">
    <subcellularLocation>
        <location evidence="1">Cell envelope</location>
    </subcellularLocation>
</comment>